<evidence type="ECO:0000313" key="1">
    <source>
        <dbReference type="EMBL" id="SCY38359.1"/>
    </source>
</evidence>
<dbReference type="OrthoDB" id="5516583at2"/>
<name>A0A1G5FGG2_9BACT</name>
<protein>
    <submittedName>
        <fullName evidence="1">Uncharacterized protein</fullName>
    </submittedName>
</protein>
<dbReference type="RefSeq" id="WP_092210921.1">
    <property type="nucleotide sequence ID" value="NZ_FMUX01000008.1"/>
</dbReference>
<proteinExistence type="predicted"/>
<accession>A0A1G5FGG2</accession>
<reference evidence="1 2" key="1">
    <citation type="submission" date="2016-10" db="EMBL/GenBank/DDBJ databases">
        <authorList>
            <person name="de Groot N.N."/>
        </authorList>
    </citation>
    <scope>NUCLEOTIDE SEQUENCE [LARGE SCALE GENOMIC DNA]</scope>
    <source>
        <strain evidence="1 2">AA1</strain>
    </source>
</reference>
<dbReference type="Proteomes" id="UP000198870">
    <property type="component" value="Unassembled WGS sequence"/>
</dbReference>
<dbReference type="STRING" id="419481.SAMN05216233_10857"/>
<dbReference type="EMBL" id="FMUX01000008">
    <property type="protein sequence ID" value="SCY38359.1"/>
    <property type="molecule type" value="Genomic_DNA"/>
</dbReference>
<organism evidence="1 2">
    <name type="scientific">Desulfoluna spongiiphila</name>
    <dbReference type="NCBI Taxonomy" id="419481"/>
    <lineage>
        <taxon>Bacteria</taxon>
        <taxon>Pseudomonadati</taxon>
        <taxon>Thermodesulfobacteriota</taxon>
        <taxon>Desulfobacteria</taxon>
        <taxon>Desulfobacterales</taxon>
        <taxon>Desulfolunaceae</taxon>
        <taxon>Desulfoluna</taxon>
    </lineage>
</organism>
<dbReference type="AlphaFoldDB" id="A0A1G5FGG2"/>
<sequence>MECRKCNALIPQGEEREHNKEILCEDCYIDVLSPAAFCDPWATYNAESFNKRNPETAFTDSQLKILNTLKESGGLDPDGLADRLTDHMSRQDGERECAALHRMGKISIESRNGSVFICVKH</sequence>
<evidence type="ECO:0000313" key="2">
    <source>
        <dbReference type="Proteomes" id="UP000198870"/>
    </source>
</evidence>
<gene>
    <name evidence="1" type="ORF">SAMN05216233_10857</name>
</gene>
<keyword evidence="2" id="KW-1185">Reference proteome</keyword>